<comment type="subunit">
    <text evidence="3">Homodimer.</text>
</comment>
<dbReference type="EMBL" id="JAFCJH010000006">
    <property type="protein sequence ID" value="MBR0795292.1"/>
    <property type="molecule type" value="Genomic_DNA"/>
</dbReference>
<dbReference type="NCBIfam" id="TIGR01879">
    <property type="entry name" value="hydantase"/>
    <property type="match status" value="1"/>
</dbReference>
<keyword evidence="5" id="KW-0378">Hydrolase</keyword>
<proteinExistence type="inferred from homology"/>
<dbReference type="Pfam" id="PF01546">
    <property type="entry name" value="Peptidase_M20"/>
    <property type="match status" value="1"/>
</dbReference>
<evidence type="ECO:0000256" key="2">
    <source>
        <dbReference type="ARBA" id="ARBA00006153"/>
    </source>
</evidence>
<dbReference type="Gene3D" id="3.40.630.10">
    <property type="entry name" value="Zn peptidases"/>
    <property type="match status" value="1"/>
</dbReference>
<dbReference type="SUPFAM" id="SSF53187">
    <property type="entry name" value="Zn-dependent exopeptidases"/>
    <property type="match status" value="1"/>
</dbReference>
<dbReference type="InterPro" id="IPR010158">
    <property type="entry name" value="Amidase_Cbmase"/>
</dbReference>
<organism evidence="8 9">
    <name type="scientific">Bradyrhizobium jicamae</name>
    <dbReference type="NCBI Taxonomy" id="280332"/>
    <lineage>
        <taxon>Bacteria</taxon>
        <taxon>Pseudomonadati</taxon>
        <taxon>Pseudomonadota</taxon>
        <taxon>Alphaproteobacteria</taxon>
        <taxon>Hyphomicrobiales</taxon>
        <taxon>Nitrobacteraceae</taxon>
        <taxon>Bradyrhizobium</taxon>
    </lineage>
</organism>
<comment type="similarity">
    <text evidence="2">Belongs to the peptidase M20 family.</text>
</comment>
<sequence>MFGSVHVTLAAGSLGGRVMARLEELAALTDEPGALTRLYLSPAHRRAADSLIGWFRELGVAASIDAIGNVVARYEAATSGAPTLIIGSHIDTVRNAGKYDGNLGVAAGLVAVEELARRGERLPFAIEIVAFGDEEGVRFPVTLSGSRALAGAFDPTSLDQRDEDGVTLREALIAFGCDPDGIAAIARRPADVLGFLEVHIEQGPVLETERLPVGIVTAINGATRLAVEMRGVAGHAGTVPMALRRDALACAAEGLVAVEELARGDEGLVATVGRIEARPGAVNVIPGEVRFTIDLRSPDDARRRAAVARIRERLAAIAAARDVALDIATTHEAGACACDPAIIAQVEQAVVRHGLRPLRLASGAGHDTMAVAALCPVGMLFVRCAGGVSHSPAEKITAADADVAMRVLLDTIRHFRPVRAD</sequence>
<reference evidence="9" key="1">
    <citation type="journal article" date="2021" name="ISME J.">
        <title>Evolutionary origin and ecological implication of a unique nif island in free-living Bradyrhizobium lineages.</title>
        <authorList>
            <person name="Tao J."/>
        </authorList>
    </citation>
    <scope>NUCLEOTIDE SEQUENCE [LARGE SCALE GENOMIC DNA]</scope>
    <source>
        <strain evidence="9">SZCCT0434</strain>
    </source>
</reference>
<evidence type="ECO:0000313" key="8">
    <source>
        <dbReference type="EMBL" id="MBR0795292.1"/>
    </source>
</evidence>
<dbReference type="InterPro" id="IPR036264">
    <property type="entry name" value="Bact_exopeptidase_dim_dom"/>
</dbReference>
<dbReference type="InterPro" id="IPR002933">
    <property type="entry name" value="Peptidase_M20"/>
</dbReference>
<protein>
    <submittedName>
        <fullName evidence="8">Allantoate amidohydrolase</fullName>
    </submittedName>
</protein>
<dbReference type="InterPro" id="IPR011650">
    <property type="entry name" value="Peptidase_M20_dimer"/>
</dbReference>
<gene>
    <name evidence="8" type="ORF">JQ615_07825</name>
</gene>
<keyword evidence="6" id="KW-0464">Manganese</keyword>
<dbReference type="SUPFAM" id="SSF55031">
    <property type="entry name" value="Bacterial exopeptidase dimerisation domain"/>
    <property type="match status" value="1"/>
</dbReference>
<dbReference type="RefSeq" id="WP_212492220.1">
    <property type="nucleotide sequence ID" value="NZ_JAFCJH010000006.1"/>
</dbReference>
<dbReference type="PIRSF" id="PIRSF001235">
    <property type="entry name" value="Amidase_carbamoylase"/>
    <property type="match status" value="1"/>
</dbReference>
<evidence type="ECO:0000256" key="5">
    <source>
        <dbReference type="ARBA" id="ARBA00022801"/>
    </source>
</evidence>
<evidence type="ECO:0000259" key="7">
    <source>
        <dbReference type="Pfam" id="PF07687"/>
    </source>
</evidence>
<dbReference type="NCBIfam" id="NF006775">
    <property type="entry name" value="PRK09290.2-5"/>
    <property type="match status" value="1"/>
</dbReference>
<accession>A0ABS5FER6</accession>
<evidence type="ECO:0000256" key="1">
    <source>
        <dbReference type="ARBA" id="ARBA00001936"/>
    </source>
</evidence>
<dbReference type="PANTHER" id="PTHR32494:SF19">
    <property type="entry name" value="ALLANTOATE DEIMINASE-RELATED"/>
    <property type="match status" value="1"/>
</dbReference>
<comment type="cofactor">
    <cofactor evidence="1">
        <name>Mn(2+)</name>
        <dbReference type="ChEBI" id="CHEBI:29035"/>
    </cofactor>
</comment>
<evidence type="ECO:0000256" key="4">
    <source>
        <dbReference type="ARBA" id="ARBA00022723"/>
    </source>
</evidence>
<keyword evidence="4" id="KW-0479">Metal-binding</keyword>
<evidence type="ECO:0000313" key="9">
    <source>
        <dbReference type="Proteomes" id="UP001315278"/>
    </source>
</evidence>
<dbReference type="Pfam" id="PF07687">
    <property type="entry name" value="M20_dimer"/>
    <property type="match status" value="1"/>
</dbReference>
<feature type="domain" description="Peptidase M20 dimerisation" evidence="7">
    <location>
        <begin position="219"/>
        <end position="319"/>
    </location>
</feature>
<dbReference type="Proteomes" id="UP001315278">
    <property type="component" value="Unassembled WGS sequence"/>
</dbReference>
<dbReference type="CDD" id="cd03884">
    <property type="entry name" value="M20_bAS"/>
    <property type="match status" value="1"/>
</dbReference>
<evidence type="ECO:0000256" key="6">
    <source>
        <dbReference type="ARBA" id="ARBA00023211"/>
    </source>
</evidence>
<name>A0ABS5FER6_9BRAD</name>
<dbReference type="Gene3D" id="3.30.70.360">
    <property type="match status" value="1"/>
</dbReference>
<keyword evidence="9" id="KW-1185">Reference proteome</keyword>
<evidence type="ECO:0000256" key="3">
    <source>
        <dbReference type="ARBA" id="ARBA00011738"/>
    </source>
</evidence>
<dbReference type="PANTHER" id="PTHR32494">
    <property type="entry name" value="ALLANTOATE DEIMINASE-RELATED"/>
    <property type="match status" value="1"/>
</dbReference>
<comment type="caution">
    <text evidence="8">The sequence shown here is derived from an EMBL/GenBank/DDBJ whole genome shotgun (WGS) entry which is preliminary data.</text>
</comment>